<dbReference type="Gene3D" id="3.10.450.50">
    <property type="match status" value="1"/>
</dbReference>
<evidence type="ECO:0000313" key="2">
    <source>
        <dbReference type="Proteomes" id="UP000247515"/>
    </source>
</evidence>
<dbReference type="Pfam" id="PF07366">
    <property type="entry name" value="SnoaL"/>
    <property type="match status" value="1"/>
</dbReference>
<evidence type="ECO:0000313" key="1">
    <source>
        <dbReference type="EMBL" id="PXX00345.1"/>
    </source>
</evidence>
<keyword evidence="2" id="KW-1185">Reference proteome</keyword>
<dbReference type="EMBL" id="QJJV01000086">
    <property type="protein sequence ID" value="PXX00345.1"/>
    <property type="molecule type" value="Genomic_DNA"/>
</dbReference>
<comment type="caution">
    <text evidence="1">The sequence shown here is derived from an EMBL/GenBank/DDBJ whole genome shotgun (WGS) entry which is preliminary data.</text>
</comment>
<dbReference type="InterPro" id="IPR032710">
    <property type="entry name" value="NTF2-like_dom_sf"/>
</dbReference>
<proteinExistence type="predicted"/>
<organism evidence="1 2">
    <name type="scientific">Paraburkholderia tropica</name>
    <dbReference type="NCBI Taxonomy" id="92647"/>
    <lineage>
        <taxon>Bacteria</taxon>
        <taxon>Pseudomonadati</taxon>
        <taxon>Pseudomonadota</taxon>
        <taxon>Betaproteobacteria</taxon>
        <taxon>Burkholderiales</taxon>
        <taxon>Burkholderiaceae</taxon>
        <taxon>Paraburkholderia</taxon>
    </lineage>
</organism>
<dbReference type="InterPro" id="IPR009959">
    <property type="entry name" value="Cyclase_SnoaL-like"/>
</dbReference>
<dbReference type="PANTHER" id="PTHR38436">
    <property type="entry name" value="POLYKETIDE CYCLASE SNOAL-LIKE DOMAIN"/>
    <property type="match status" value="1"/>
</dbReference>
<dbReference type="SUPFAM" id="SSF54427">
    <property type="entry name" value="NTF2-like"/>
    <property type="match status" value="1"/>
</dbReference>
<reference evidence="1 2" key="1">
    <citation type="submission" date="2018-05" db="EMBL/GenBank/DDBJ databases">
        <title>Genomic Encyclopedia of Type Strains, Phase IV (KMG-V): Genome sequencing to study the core and pangenomes of soil and plant-associated prokaryotes.</title>
        <authorList>
            <person name="Whitman W."/>
        </authorList>
    </citation>
    <scope>NUCLEOTIDE SEQUENCE [LARGE SCALE GENOMIC DNA]</scope>
    <source>
        <strain evidence="1 2">SIr-6563</strain>
    </source>
</reference>
<dbReference type="Proteomes" id="UP000247515">
    <property type="component" value="Unassembled WGS sequence"/>
</dbReference>
<dbReference type="RefSeq" id="WP_110330150.1">
    <property type="nucleotide sequence ID" value="NZ_JBBBEG010000103.1"/>
</dbReference>
<name>A0ABX5MG23_9BURK</name>
<accession>A0ABX5MG23</accession>
<protein>
    <submittedName>
        <fullName evidence="1">SnoaL-like polyketide cyclase</fullName>
    </submittedName>
</protein>
<gene>
    <name evidence="1" type="ORF">C7400_1861</name>
</gene>
<dbReference type="PANTHER" id="PTHR38436:SF1">
    <property type="entry name" value="ESTER CYCLASE"/>
    <property type="match status" value="1"/>
</dbReference>
<sequence length="137" mass="15270">MNSNDLKAVVARFNREVIQDGNRESFEDLMAPDFVNWSAPSETLRSAETMWKTFACVLRPAIAGMQVHIHEQLCEGDKVTTRKTISGKHVGMLAGVEATGKDISIDVIDIVRIRDGRYFEHWGVNTLAAVVAQLRQA</sequence>